<dbReference type="PANTHER" id="PTHR11575:SF6">
    <property type="entry name" value="2',3'-CYCLIC-NUCLEOTIDE 2'-PHOSPHODIESTERASE_3'-NUCLEOTIDASE"/>
    <property type="match status" value="1"/>
</dbReference>
<accession>A0A4R8C850</accession>
<dbReference type="GO" id="GO:0030288">
    <property type="term" value="C:outer membrane-bounded periplasmic space"/>
    <property type="evidence" value="ECO:0007669"/>
    <property type="project" value="TreeGrafter"/>
</dbReference>
<dbReference type="Pfam" id="PF02872">
    <property type="entry name" value="5_nucleotid_C"/>
    <property type="match status" value="1"/>
</dbReference>
<dbReference type="PRINTS" id="PR01607">
    <property type="entry name" value="APYRASEFAMLY"/>
</dbReference>
<dbReference type="InterPro" id="IPR008334">
    <property type="entry name" value="5'-Nucleotdase_C"/>
</dbReference>
<dbReference type="InterPro" id="IPR006179">
    <property type="entry name" value="5_nucleotidase/apyrase"/>
</dbReference>
<dbReference type="InterPro" id="IPR004843">
    <property type="entry name" value="Calcineurin-like_PHP"/>
</dbReference>
<gene>
    <name evidence="5" type="ORF">EV653_3619</name>
</gene>
<feature type="signal peptide" evidence="2">
    <location>
        <begin position="1"/>
        <end position="34"/>
    </location>
</feature>
<evidence type="ECO:0000259" key="3">
    <source>
        <dbReference type="Pfam" id="PF00149"/>
    </source>
</evidence>
<dbReference type="GO" id="GO:0016788">
    <property type="term" value="F:hydrolase activity, acting on ester bonds"/>
    <property type="evidence" value="ECO:0007669"/>
    <property type="project" value="InterPro"/>
</dbReference>
<evidence type="ECO:0000313" key="6">
    <source>
        <dbReference type="Proteomes" id="UP000295146"/>
    </source>
</evidence>
<name>A0A4R8C850_9ACTN</name>
<keyword evidence="2" id="KW-0547">Nucleotide-binding</keyword>
<dbReference type="SUPFAM" id="SSF55816">
    <property type="entry name" value="5'-nucleotidase (syn. UDP-sugar hydrolase), C-terminal domain"/>
    <property type="match status" value="1"/>
</dbReference>
<dbReference type="SUPFAM" id="SSF56300">
    <property type="entry name" value="Metallo-dependent phosphatases"/>
    <property type="match status" value="1"/>
</dbReference>
<dbReference type="InterPro" id="IPR006311">
    <property type="entry name" value="TAT_signal"/>
</dbReference>
<feature type="chain" id="PRO_5039755740" evidence="2">
    <location>
        <begin position="35"/>
        <end position="614"/>
    </location>
</feature>
<keyword evidence="2" id="KW-0378">Hydrolase</keyword>
<feature type="domain" description="Calcineurin-like phosphoesterase" evidence="3">
    <location>
        <begin position="47"/>
        <end position="293"/>
    </location>
</feature>
<dbReference type="InterPro" id="IPR006146">
    <property type="entry name" value="5'-Nucleotdase_CS"/>
</dbReference>
<comment type="similarity">
    <text evidence="2">Belongs to the 5'-nucleotidase family.</text>
</comment>
<dbReference type="Gene3D" id="3.90.780.10">
    <property type="entry name" value="5'-Nucleotidase, C-terminal domain"/>
    <property type="match status" value="1"/>
</dbReference>
<dbReference type="Gene3D" id="3.60.21.10">
    <property type="match status" value="1"/>
</dbReference>
<sequence length="614" mass="65653">MTDSGERTTMTRRTLIGGASALAAAGFTAVPAYAGGPGPGRTVRLSVMGTTDLHGNVFNWDYFKNAEYDDSAHNDIGLAKISTLVTAVRDRIAADPHAPRPLLLDAGDTIQGTPLAYYFAKIEPITGGHTHPMAAAMNRIGYDAAALGNHEFNYGIEILRKFQRQLRFPLLGANAQDWTTGLPAFPPYVLKRVHVPGEKPITVGILGLTNPGIAIWDKANVENKLKFGGIVELAKIWVPRVRQAGADIVIASVHSGMDLSSSYGDALPYPENASVLMAETVPGIDAVLVGHAHLEIPERLVTNKTSGEQVVLSEPLKWGMRLSLIDLDLQKVRGQWKVVGRHSQVLNANTVDADPQVVGLLQKDHDKVVEYVNSKIGTCTEAMSAATAPWEDTAALDFVNFIQADAVSKALVGTPQASLPVLAIAAPFNRAAAIPAGDVSIRDVAGLYIFDNTLLAVTMTGAEIKDYLEFSAQYYKQVTGAGPFPSDQVTNAPTPTAPNGTPDYNYDVLGGLTKPLTYKIDIAKAAGARITDLAYDGVAVAADQQFVVAVNNYRQSGGGNFPHVSTAPVVYNRQVEIRQLMIDYVTATGEVDPTTFHTVDWSLTSNGTPIVITA</sequence>
<evidence type="ECO:0000259" key="4">
    <source>
        <dbReference type="Pfam" id="PF02872"/>
    </source>
</evidence>
<dbReference type="InterPro" id="IPR029052">
    <property type="entry name" value="Metallo-depent_PP-like"/>
</dbReference>
<keyword evidence="1 2" id="KW-0732">Signal</keyword>
<evidence type="ECO:0000256" key="1">
    <source>
        <dbReference type="ARBA" id="ARBA00022729"/>
    </source>
</evidence>
<dbReference type="PROSITE" id="PS00786">
    <property type="entry name" value="5_NUCLEOTIDASE_2"/>
    <property type="match status" value="1"/>
</dbReference>
<keyword evidence="6" id="KW-1185">Reference proteome</keyword>
<reference evidence="5 6" key="1">
    <citation type="submission" date="2019-03" db="EMBL/GenBank/DDBJ databases">
        <title>Genomic Encyclopedia of Type Strains, Phase III (KMG-III): the genomes of soil and plant-associated and newly described type strains.</title>
        <authorList>
            <person name="Whitman W."/>
        </authorList>
    </citation>
    <scope>NUCLEOTIDE SEQUENCE [LARGE SCALE GENOMIC DNA]</scope>
    <source>
        <strain evidence="5 6">VKM Ac-2573</strain>
    </source>
</reference>
<protein>
    <submittedName>
        <fullName evidence="5">2',3'-cyclic-nucleotide 2'-phosphodiesterase/3'-nucleotidase</fullName>
    </submittedName>
</protein>
<dbReference type="PROSITE" id="PS51318">
    <property type="entry name" value="TAT"/>
    <property type="match status" value="1"/>
</dbReference>
<dbReference type="Pfam" id="PF00149">
    <property type="entry name" value="Metallophos"/>
    <property type="match status" value="1"/>
</dbReference>
<dbReference type="PANTHER" id="PTHR11575">
    <property type="entry name" value="5'-NUCLEOTIDASE-RELATED"/>
    <property type="match status" value="1"/>
</dbReference>
<comment type="caution">
    <text evidence="5">The sequence shown here is derived from an EMBL/GenBank/DDBJ whole genome shotgun (WGS) entry which is preliminary data.</text>
</comment>
<proteinExistence type="inferred from homology"/>
<dbReference type="Proteomes" id="UP000295146">
    <property type="component" value="Unassembled WGS sequence"/>
</dbReference>
<dbReference type="GO" id="GO:0046872">
    <property type="term" value="F:metal ion binding"/>
    <property type="evidence" value="ECO:0007669"/>
    <property type="project" value="InterPro"/>
</dbReference>
<evidence type="ECO:0000256" key="2">
    <source>
        <dbReference type="RuleBase" id="RU362119"/>
    </source>
</evidence>
<organism evidence="5 6">
    <name type="scientific">Kribbella pratensis</name>
    <dbReference type="NCBI Taxonomy" id="2512112"/>
    <lineage>
        <taxon>Bacteria</taxon>
        <taxon>Bacillati</taxon>
        <taxon>Actinomycetota</taxon>
        <taxon>Actinomycetes</taxon>
        <taxon>Propionibacteriales</taxon>
        <taxon>Kribbellaceae</taxon>
        <taxon>Kribbella</taxon>
    </lineage>
</organism>
<feature type="domain" description="5'-Nucleotidase C-terminal" evidence="4">
    <location>
        <begin position="376"/>
        <end position="564"/>
    </location>
</feature>
<dbReference type="GO" id="GO:0000166">
    <property type="term" value="F:nucleotide binding"/>
    <property type="evidence" value="ECO:0007669"/>
    <property type="project" value="UniProtKB-KW"/>
</dbReference>
<dbReference type="InterPro" id="IPR036907">
    <property type="entry name" value="5'-Nucleotdase_C_sf"/>
</dbReference>
<dbReference type="GO" id="GO:0009166">
    <property type="term" value="P:nucleotide catabolic process"/>
    <property type="evidence" value="ECO:0007669"/>
    <property type="project" value="InterPro"/>
</dbReference>
<dbReference type="AlphaFoldDB" id="A0A4R8C850"/>
<evidence type="ECO:0000313" key="5">
    <source>
        <dbReference type="EMBL" id="TDW69593.1"/>
    </source>
</evidence>
<dbReference type="EMBL" id="SODP01000002">
    <property type="protein sequence ID" value="TDW69593.1"/>
    <property type="molecule type" value="Genomic_DNA"/>
</dbReference>
<dbReference type="OrthoDB" id="1016457at2"/>